<evidence type="ECO:0000313" key="16">
    <source>
        <dbReference type="Proteomes" id="UP000075398"/>
    </source>
</evidence>
<evidence type="ECO:0000313" key="15">
    <source>
        <dbReference type="EMBL" id="KYC53000.1"/>
    </source>
</evidence>
<dbReference type="GO" id="GO:0005829">
    <property type="term" value="C:cytosol"/>
    <property type="evidence" value="ECO:0007669"/>
    <property type="project" value="TreeGrafter"/>
</dbReference>
<dbReference type="SMART" id="SM01004">
    <property type="entry name" value="ALAD"/>
    <property type="match status" value="1"/>
</dbReference>
<dbReference type="FunFam" id="3.20.20.70:FF:000019">
    <property type="entry name" value="Delta-aminolevulinic acid dehydratase"/>
    <property type="match status" value="1"/>
</dbReference>
<dbReference type="STRING" id="1705564.APG08_00087"/>
<evidence type="ECO:0000256" key="3">
    <source>
        <dbReference type="ARBA" id="ARBA00012053"/>
    </source>
</evidence>
<feature type="binding site" evidence="11">
    <location>
        <position position="121"/>
    </location>
    <ligand>
        <name>Zn(2+)</name>
        <dbReference type="ChEBI" id="CHEBI:29105"/>
        <note>catalytic</note>
    </ligand>
</feature>
<dbReference type="PRINTS" id="PR00144">
    <property type="entry name" value="DALDHYDRTASE"/>
</dbReference>
<dbReference type="CDD" id="cd00384">
    <property type="entry name" value="ALAD_PBGS"/>
    <property type="match status" value="1"/>
</dbReference>
<evidence type="ECO:0000256" key="4">
    <source>
        <dbReference type="ARBA" id="ARBA00020771"/>
    </source>
</evidence>
<evidence type="ECO:0000256" key="1">
    <source>
        <dbReference type="ARBA" id="ARBA00004694"/>
    </source>
</evidence>
<comment type="pathway">
    <text evidence="1">Porphyrin-containing compound metabolism; protoporphyrin-IX biosynthesis; coproporphyrinogen-III from 5-aminolevulinate: step 1/4.</text>
</comment>
<feature type="binding site" evidence="11">
    <location>
        <position position="111"/>
    </location>
    <ligand>
        <name>Zn(2+)</name>
        <dbReference type="ChEBI" id="CHEBI:29105"/>
        <note>catalytic</note>
    </ligand>
</feature>
<feature type="binding site" evidence="10">
    <location>
        <position position="265"/>
    </location>
    <ligand>
        <name>5-aminolevulinate</name>
        <dbReference type="ChEBI" id="CHEBI:356416"/>
        <label>2</label>
    </ligand>
</feature>
<keyword evidence="7 13" id="KW-0627">Porphyrin biosynthesis</keyword>
<dbReference type="AlphaFoldDB" id="A0A150J720"/>
<keyword evidence="11" id="KW-0479">Metal-binding</keyword>
<comment type="caution">
    <text evidence="15">The sequence shown here is derived from an EMBL/GenBank/DDBJ whole genome shotgun (WGS) entry which is preliminary data.</text>
</comment>
<keyword evidence="6 13" id="KW-0456">Lyase</keyword>
<dbReference type="EC" id="4.2.1.24" evidence="3 13"/>
<feature type="active site" description="Schiff-base intermediate with substrate" evidence="9">
    <location>
        <position position="186"/>
    </location>
</feature>
<dbReference type="InterPro" id="IPR013785">
    <property type="entry name" value="Aldolase_TIM"/>
</dbReference>
<dbReference type="PANTHER" id="PTHR11458">
    <property type="entry name" value="DELTA-AMINOLEVULINIC ACID DEHYDRATASE"/>
    <property type="match status" value="1"/>
</dbReference>
<evidence type="ECO:0000256" key="2">
    <source>
        <dbReference type="ARBA" id="ARBA00008055"/>
    </source>
</evidence>
<evidence type="ECO:0000256" key="7">
    <source>
        <dbReference type="ARBA" id="ARBA00023244"/>
    </source>
</evidence>
<feature type="binding site" evidence="10">
    <location>
        <position position="208"/>
    </location>
    <ligand>
        <name>5-aminolevulinate</name>
        <dbReference type="ChEBI" id="CHEBI:356416"/>
        <label>1</label>
    </ligand>
</feature>
<dbReference type="Proteomes" id="UP000075398">
    <property type="component" value="Unassembled WGS sequence"/>
</dbReference>
<comment type="similarity">
    <text evidence="2 14">Belongs to the ALAD family.</text>
</comment>
<dbReference type="Gene3D" id="3.20.20.70">
    <property type="entry name" value="Aldolase class I"/>
    <property type="match status" value="1"/>
</dbReference>
<dbReference type="PROSITE" id="PS00169">
    <property type="entry name" value="D_ALA_DEHYDRATASE"/>
    <property type="match status" value="1"/>
</dbReference>
<evidence type="ECO:0000256" key="11">
    <source>
        <dbReference type="PIRSR" id="PIRSR001415-3"/>
    </source>
</evidence>
<feature type="binding site" evidence="11">
    <location>
        <position position="113"/>
    </location>
    <ligand>
        <name>Zn(2+)</name>
        <dbReference type="ChEBI" id="CHEBI:29105"/>
        <note>catalytic</note>
    </ligand>
</feature>
<accession>A0A150J720</accession>
<comment type="catalytic activity">
    <reaction evidence="8 13">
        <text>2 5-aminolevulinate = porphobilinogen + 2 H2O + H(+)</text>
        <dbReference type="Rhea" id="RHEA:24064"/>
        <dbReference type="ChEBI" id="CHEBI:15377"/>
        <dbReference type="ChEBI" id="CHEBI:15378"/>
        <dbReference type="ChEBI" id="CHEBI:58126"/>
        <dbReference type="ChEBI" id="CHEBI:356416"/>
        <dbReference type="EC" id="4.2.1.24"/>
    </reaction>
</comment>
<sequence>MRRLRKNEKLRSLLREHDVGPNDLIYPIFVHEKNKIEEIPSMPGQFRYPVSELKKITRNVEDLGIPGILLFGMPGKKDEFGSEAYSDKGVVQMAIRDIKANTDLLVITDICLCQYTSHGHCGVVCDGIVKNDDTLKLLAKTALSHANAGADIIAPSDMMDGRVQAIRSELDHNAYEDILIMSYAAKFLSSFYGPFREAAHSAPVFGDRRTYQMDPANILESLREVELDIKEGADIVMVKPALPYLDVIFRVKERFGLPTAAYNVSGEYSMVKAASKMGWIDEKKVMEELLLSIKRAGADFIISYFALEYASL</sequence>
<keyword evidence="12" id="KW-0460">Magnesium</keyword>
<reference evidence="15 16" key="1">
    <citation type="journal article" date="2016" name="ISME J.">
        <title>Chasing the elusive Euryarchaeota class WSA2: genomes reveal a uniquely fastidious methyl-reducing methanogen.</title>
        <authorList>
            <person name="Nobu M.K."/>
            <person name="Narihiro T."/>
            <person name="Kuroda K."/>
            <person name="Mei R."/>
            <person name="Liu W.T."/>
        </authorList>
    </citation>
    <scope>NUCLEOTIDE SEQUENCE [LARGE SCALE GENOMIC DNA]</scope>
    <source>
        <strain evidence="15">U1lsi0528_Bin055</strain>
    </source>
</reference>
<feature type="binding site" evidence="10">
    <location>
        <position position="196"/>
    </location>
    <ligand>
        <name>5-aminolevulinate</name>
        <dbReference type="ChEBI" id="CHEBI:356416"/>
        <label>1</label>
    </ligand>
</feature>
<comment type="subunit">
    <text evidence="13">Homooctamer.</text>
</comment>
<dbReference type="PANTHER" id="PTHR11458:SF0">
    <property type="entry name" value="DELTA-AMINOLEVULINIC ACID DEHYDRATASE"/>
    <property type="match status" value="1"/>
</dbReference>
<dbReference type="PATRIC" id="fig|1705409.3.peg.494"/>
<protein>
    <recommendedName>
        <fullName evidence="4 13">Delta-aminolevulinic acid dehydratase</fullName>
        <ecNumber evidence="3 13">4.2.1.24</ecNumber>
    </recommendedName>
</protein>
<organism evidence="15 16">
    <name type="scientific">Candidatus Methanofastidiosum methylothiophilum</name>
    <dbReference type="NCBI Taxonomy" id="1705564"/>
    <lineage>
        <taxon>Archaea</taxon>
        <taxon>Methanobacteriati</taxon>
        <taxon>Methanobacteriota</taxon>
        <taxon>Stenosarchaea group</taxon>
        <taxon>Candidatus Methanofastidiosia</taxon>
        <taxon>Candidatus Methanofastidiosales</taxon>
        <taxon>Candidatus Methanofastidiosaceae</taxon>
        <taxon>Candidatus Methanofastidiosum</taxon>
    </lineage>
</organism>
<dbReference type="InterPro" id="IPR030656">
    <property type="entry name" value="ALAD_AS"/>
</dbReference>
<evidence type="ECO:0000256" key="8">
    <source>
        <dbReference type="ARBA" id="ARBA00047651"/>
    </source>
</evidence>
<evidence type="ECO:0000256" key="13">
    <source>
        <dbReference type="RuleBase" id="RU000515"/>
    </source>
</evidence>
<feature type="binding site" evidence="10">
    <location>
        <position position="304"/>
    </location>
    <ligand>
        <name>5-aminolevulinate</name>
        <dbReference type="ChEBI" id="CHEBI:356416"/>
        <label>2</label>
    </ligand>
</feature>
<dbReference type="Pfam" id="PF00490">
    <property type="entry name" value="ALAD"/>
    <property type="match status" value="1"/>
</dbReference>
<dbReference type="GO" id="GO:0006782">
    <property type="term" value="P:protoporphyrinogen IX biosynthetic process"/>
    <property type="evidence" value="ECO:0007669"/>
    <property type="project" value="UniProtKB-UniPathway"/>
</dbReference>
<evidence type="ECO:0000256" key="12">
    <source>
        <dbReference type="PIRSR" id="PIRSR001415-5"/>
    </source>
</evidence>
<name>A0A150J720_9EURY</name>
<gene>
    <name evidence="15" type="ORF">AMQ22_00478</name>
</gene>
<keyword evidence="11" id="KW-0862">Zinc</keyword>
<dbReference type="EMBL" id="LNGC01000012">
    <property type="protein sequence ID" value="KYC53000.1"/>
    <property type="molecule type" value="Genomic_DNA"/>
</dbReference>
<evidence type="ECO:0000256" key="10">
    <source>
        <dbReference type="PIRSR" id="PIRSR001415-2"/>
    </source>
</evidence>
<keyword evidence="5" id="KW-0350">Heme biosynthesis</keyword>
<dbReference type="NCBIfam" id="NF006762">
    <property type="entry name" value="PRK09283.1"/>
    <property type="match status" value="1"/>
</dbReference>
<evidence type="ECO:0000256" key="14">
    <source>
        <dbReference type="RuleBase" id="RU004161"/>
    </source>
</evidence>
<dbReference type="InterPro" id="IPR001731">
    <property type="entry name" value="ALAD"/>
</dbReference>
<dbReference type="GO" id="GO:0008270">
    <property type="term" value="F:zinc ion binding"/>
    <property type="evidence" value="ECO:0007669"/>
    <property type="project" value="TreeGrafter"/>
</dbReference>
<dbReference type="SUPFAM" id="SSF51569">
    <property type="entry name" value="Aldolase"/>
    <property type="match status" value="1"/>
</dbReference>
<evidence type="ECO:0000256" key="5">
    <source>
        <dbReference type="ARBA" id="ARBA00023133"/>
    </source>
</evidence>
<dbReference type="GO" id="GO:0004655">
    <property type="term" value="F:porphobilinogen synthase activity"/>
    <property type="evidence" value="ECO:0007669"/>
    <property type="project" value="UniProtKB-EC"/>
</dbReference>
<feature type="active site" description="Schiff-base intermediate with substrate" evidence="9">
    <location>
        <position position="239"/>
    </location>
</feature>
<feature type="binding site" evidence="12">
    <location>
        <position position="224"/>
    </location>
    <ligand>
        <name>Mg(2+)</name>
        <dbReference type="ChEBI" id="CHEBI:18420"/>
    </ligand>
</feature>
<dbReference type="UniPathway" id="UPA00251">
    <property type="reaction ID" value="UER00318"/>
</dbReference>
<dbReference type="PIRSF" id="PIRSF001415">
    <property type="entry name" value="Porphbilin_synth"/>
    <property type="match status" value="1"/>
</dbReference>
<proteinExistence type="inferred from homology"/>
<evidence type="ECO:0000256" key="6">
    <source>
        <dbReference type="ARBA" id="ARBA00023239"/>
    </source>
</evidence>
<evidence type="ECO:0000256" key="9">
    <source>
        <dbReference type="PIRSR" id="PIRSR001415-1"/>
    </source>
</evidence>